<gene>
    <name evidence="2" type="ORF">ERS370011_02083</name>
</gene>
<evidence type="ECO:0000256" key="1">
    <source>
        <dbReference type="SAM" id="Phobius"/>
    </source>
</evidence>
<keyword evidence="1" id="KW-0472">Membrane</keyword>
<dbReference type="EMBL" id="CYTV01000005">
    <property type="protein sequence ID" value="CUI76461.1"/>
    <property type="molecule type" value="Genomic_DNA"/>
</dbReference>
<evidence type="ECO:0000313" key="3">
    <source>
        <dbReference type="Proteomes" id="UP000053096"/>
    </source>
</evidence>
<feature type="transmembrane region" description="Helical" evidence="1">
    <location>
        <begin position="46"/>
        <end position="69"/>
    </location>
</feature>
<sequence length="246" mass="27829">MKYFGLIAAAFFVLLLTIGVYVYHFYGTLNYGVSSDTDAWGQFGDYFGGILNPLLSFIALICLIQSLTLQNQANADLRAELKQTKQHEKLRSFNLLFFNIIEAQKTQIGHLSIKTKIEEASQTISGIDAILHLEKEIETLREGGASDKDIEEYLEEVDFKDCIFGMLRSFYLAAKLVTDRLSDAEGFSLTERSSHFQTLINFTDFSQLRLILIATQFTQGPYAEFLTAHSELKGTLEVVGLRFDLY</sequence>
<dbReference type="OrthoDB" id="6422829at2"/>
<evidence type="ECO:0008006" key="4">
    <source>
        <dbReference type="Google" id="ProtNLM"/>
    </source>
</evidence>
<feature type="transmembrane region" description="Helical" evidence="1">
    <location>
        <begin position="7"/>
        <end position="26"/>
    </location>
</feature>
<reference evidence="2 3" key="1">
    <citation type="submission" date="2015-09" db="EMBL/GenBank/DDBJ databases">
        <authorList>
            <person name="Jackson K.R."/>
            <person name="Lunt B.L."/>
            <person name="Fisher J.N.B."/>
            <person name="Gardner A.V."/>
            <person name="Bailey M.E."/>
            <person name="Deus L.M."/>
            <person name="Earl A.S."/>
            <person name="Gibby P.D."/>
            <person name="Hartmann K.A."/>
            <person name="Liu J.E."/>
            <person name="Manci A.M."/>
            <person name="Nielsen D.A."/>
            <person name="Solomon M.B."/>
            <person name="Breakwell D.P."/>
            <person name="Burnett S.H."/>
            <person name="Grose J.H."/>
        </authorList>
    </citation>
    <scope>NUCLEOTIDE SEQUENCE [LARGE SCALE GENOMIC DNA]</scope>
    <source>
        <strain evidence="2 3">2789STDY5608636</strain>
    </source>
</reference>
<evidence type="ECO:0000313" key="2">
    <source>
        <dbReference type="EMBL" id="CUI76461.1"/>
    </source>
</evidence>
<keyword evidence="1" id="KW-1133">Transmembrane helix</keyword>
<dbReference type="AlphaFoldDB" id="A0A0M7F5U0"/>
<dbReference type="Proteomes" id="UP000053096">
    <property type="component" value="Unassembled WGS sequence"/>
</dbReference>
<proteinExistence type="predicted"/>
<accession>A0A0M7F5U0</accession>
<name>A0A0M7F5U0_9BORD</name>
<keyword evidence="1" id="KW-0812">Transmembrane</keyword>
<dbReference type="RefSeq" id="WP_131726035.1">
    <property type="nucleotide sequence ID" value="NZ_CAJGUP010000063.1"/>
</dbReference>
<protein>
    <recommendedName>
        <fullName evidence="4">Phage abortive infection protein</fullName>
    </recommendedName>
</protein>
<organism evidence="2 3">
    <name type="scientific">Bordetella pseudohinzii</name>
    <dbReference type="NCBI Taxonomy" id="1331258"/>
    <lineage>
        <taxon>Bacteria</taxon>
        <taxon>Pseudomonadati</taxon>
        <taxon>Pseudomonadota</taxon>
        <taxon>Betaproteobacteria</taxon>
        <taxon>Burkholderiales</taxon>
        <taxon>Alcaligenaceae</taxon>
        <taxon>Bordetella</taxon>
    </lineage>
</organism>